<organism evidence="2 3">
    <name type="scientific">Catalinimonas alkaloidigena</name>
    <dbReference type="NCBI Taxonomy" id="1075417"/>
    <lineage>
        <taxon>Bacteria</taxon>
        <taxon>Pseudomonadati</taxon>
        <taxon>Bacteroidota</taxon>
        <taxon>Cytophagia</taxon>
        <taxon>Cytophagales</taxon>
        <taxon>Catalimonadaceae</taxon>
        <taxon>Catalinimonas</taxon>
    </lineage>
</organism>
<sequence length="327" mass="34663">MKTIYTFFALFLLLTTAVRAQDSTSVHIAQVSLAYPVGTAGTRSGDYANHFSLNAIYGVNGGVKGLELGGVANVNRGRVDGLQLGGVANVTTGSSRGLVAGGVLNQSQRQEGLHLAGVANLTADDMRGLQVGGVVNTARDVTGFQLSGVVNVAKTVKGLQIGVINLADSSDYAIGVLNLIKTGEKSIGVAVDETRTTLVSFRSGGRVLYSILGIGYNLKNEEAVYAMEGGIGAHLLTQRFFHLRAEAAAINLFDFGKGDYLRASLRLLPSVRFANFLELYAGPTLNYANTNQAESKELVDHFIWQKDSSRELQGVYLGLSGGVNILF</sequence>
<dbReference type="Proteomes" id="UP000198510">
    <property type="component" value="Unassembled WGS sequence"/>
</dbReference>
<reference evidence="2 3" key="1">
    <citation type="submission" date="2016-10" db="EMBL/GenBank/DDBJ databases">
        <authorList>
            <person name="de Groot N.N."/>
        </authorList>
    </citation>
    <scope>NUCLEOTIDE SEQUENCE [LARGE SCALE GENOMIC DNA]</scope>
    <source>
        <strain evidence="2 3">DSM 25186</strain>
    </source>
</reference>
<keyword evidence="1" id="KW-0732">Signal</keyword>
<name>A0A1G9GL47_9BACT</name>
<evidence type="ECO:0000313" key="2">
    <source>
        <dbReference type="EMBL" id="SDL01332.1"/>
    </source>
</evidence>
<dbReference type="STRING" id="1075417.SAMN05421823_104145"/>
<accession>A0A1G9GL47</accession>
<evidence type="ECO:0000256" key="1">
    <source>
        <dbReference type="SAM" id="SignalP"/>
    </source>
</evidence>
<feature type="chain" id="PRO_5011535233" evidence="1">
    <location>
        <begin position="21"/>
        <end position="327"/>
    </location>
</feature>
<dbReference type="OrthoDB" id="5505971at2"/>
<keyword evidence="3" id="KW-1185">Reference proteome</keyword>
<feature type="signal peptide" evidence="1">
    <location>
        <begin position="1"/>
        <end position="20"/>
    </location>
</feature>
<protein>
    <submittedName>
        <fullName evidence="2">Uncharacterized protein</fullName>
    </submittedName>
</protein>
<proteinExistence type="predicted"/>
<evidence type="ECO:0000313" key="3">
    <source>
        <dbReference type="Proteomes" id="UP000198510"/>
    </source>
</evidence>
<dbReference type="RefSeq" id="WP_089682001.1">
    <property type="nucleotide sequence ID" value="NZ_FNFO01000004.1"/>
</dbReference>
<gene>
    <name evidence="2" type="ORF">SAMN05421823_104145</name>
</gene>
<dbReference type="AlphaFoldDB" id="A0A1G9GL47"/>
<dbReference type="EMBL" id="FNFO01000004">
    <property type="protein sequence ID" value="SDL01332.1"/>
    <property type="molecule type" value="Genomic_DNA"/>
</dbReference>